<name>A0A9J2Q0F7_ASCLU</name>
<organism evidence="1 2">
    <name type="scientific">Ascaris lumbricoides</name>
    <name type="common">Giant roundworm</name>
    <dbReference type="NCBI Taxonomy" id="6252"/>
    <lineage>
        <taxon>Eukaryota</taxon>
        <taxon>Metazoa</taxon>
        <taxon>Ecdysozoa</taxon>
        <taxon>Nematoda</taxon>
        <taxon>Chromadorea</taxon>
        <taxon>Rhabditida</taxon>
        <taxon>Spirurina</taxon>
        <taxon>Ascaridomorpha</taxon>
        <taxon>Ascaridoidea</taxon>
        <taxon>Ascarididae</taxon>
        <taxon>Ascaris</taxon>
    </lineage>
</organism>
<dbReference type="WBParaSite" id="ALUE_0001493901-mRNA-1">
    <property type="protein sequence ID" value="ALUE_0001493901-mRNA-1"/>
    <property type="gene ID" value="ALUE_0001493901"/>
</dbReference>
<proteinExistence type="predicted"/>
<accession>A0A9J2Q0F7</accession>
<evidence type="ECO:0000313" key="1">
    <source>
        <dbReference type="Proteomes" id="UP000036681"/>
    </source>
</evidence>
<protein>
    <submittedName>
        <fullName evidence="2">Uncharacterized protein</fullName>
    </submittedName>
</protein>
<dbReference type="AlphaFoldDB" id="A0A9J2Q0F7"/>
<sequence length="233" mass="26541">MKLRNRRRGSSGTNGSVKVEVPSALDRAFLVADGISGAAHSKADGEGVREEVIKTKRNGRKNKRHKASDDDYRKIALFLARKLEEGCWKWKGNEIWKEAEREKLIDISAQALRKLALKLPAKLDEIDITPEIRDLLYRKMEVAEIRRHRGALDRFAADFKPAADNSSVDEGRSDKHEDANRRIKKTVDIIMNTFVDSDKYDIDEEELLTLVESAMRIVSITSKYGLSPLLFFQ</sequence>
<dbReference type="Proteomes" id="UP000036681">
    <property type="component" value="Unplaced"/>
</dbReference>
<evidence type="ECO:0000313" key="2">
    <source>
        <dbReference type="WBParaSite" id="ALUE_0001493901-mRNA-1"/>
    </source>
</evidence>
<reference evidence="2" key="1">
    <citation type="submission" date="2023-03" db="UniProtKB">
        <authorList>
            <consortium name="WormBaseParasite"/>
        </authorList>
    </citation>
    <scope>IDENTIFICATION</scope>
</reference>
<keyword evidence="1" id="KW-1185">Reference proteome</keyword>